<evidence type="ECO:0000256" key="7">
    <source>
        <dbReference type="SAM" id="Phobius"/>
    </source>
</evidence>
<keyword evidence="4 6" id="KW-0274">FAD</keyword>
<dbReference type="GO" id="GO:0071949">
    <property type="term" value="F:FAD binding"/>
    <property type="evidence" value="ECO:0007669"/>
    <property type="project" value="InterPro"/>
</dbReference>
<dbReference type="FunCoup" id="F0ZDT7">
    <property type="interactions" value="80"/>
</dbReference>
<comment type="cofactor">
    <cofactor evidence="1 6">
        <name>FAD</name>
        <dbReference type="ChEBI" id="CHEBI:57692"/>
    </cofactor>
</comment>
<dbReference type="InterPro" id="IPR006076">
    <property type="entry name" value="FAD-dep_OxRdtase"/>
</dbReference>
<keyword evidence="7" id="KW-0812">Transmembrane</keyword>
<feature type="binding site" evidence="6">
    <location>
        <position position="307"/>
    </location>
    <ligand>
        <name>D-dopa</name>
        <dbReference type="ChEBI" id="CHEBI:149689"/>
    </ligand>
</feature>
<dbReference type="PANTHER" id="PTHR11530:SF11">
    <property type="entry name" value="D-ASPARTATE OXIDASE"/>
    <property type="match status" value="1"/>
</dbReference>
<evidence type="ECO:0000256" key="3">
    <source>
        <dbReference type="ARBA" id="ARBA00022630"/>
    </source>
</evidence>
<dbReference type="KEGG" id="dpp:DICPUDRAFT_91530"/>
<dbReference type="GO" id="GO:0005737">
    <property type="term" value="C:cytoplasm"/>
    <property type="evidence" value="ECO:0000318"/>
    <property type="project" value="GO_Central"/>
</dbReference>
<gene>
    <name evidence="9" type="ORF">DICPUDRAFT_91530</name>
</gene>
<keyword evidence="7" id="KW-1133">Transmembrane helix</keyword>
<dbReference type="SUPFAM" id="SSF51971">
    <property type="entry name" value="Nucleotide-binding domain"/>
    <property type="match status" value="1"/>
</dbReference>
<dbReference type="OrthoDB" id="2015447at2759"/>
<dbReference type="PROSITE" id="PS00677">
    <property type="entry name" value="DAO"/>
    <property type="match status" value="1"/>
</dbReference>
<dbReference type="SUPFAM" id="SSF54373">
    <property type="entry name" value="FAD-linked reductases, C-terminal domain"/>
    <property type="match status" value="1"/>
</dbReference>
<dbReference type="Gene3D" id="3.30.9.10">
    <property type="entry name" value="D-Amino Acid Oxidase, subunit A, domain 2"/>
    <property type="match status" value="1"/>
</dbReference>
<dbReference type="Pfam" id="PF01266">
    <property type="entry name" value="DAO"/>
    <property type="match status" value="1"/>
</dbReference>
<keyword evidence="10" id="KW-1185">Reference proteome</keyword>
<dbReference type="PIRSF" id="PIRSF000189">
    <property type="entry name" value="D-aa_oxidase"/>
    <property type="match status" value="1"/>
</dbReference>
<feature type="binding site" evidence="6">
    <location>
        <begin position="53"/>
        <end position="55"/>
    </location>
    <ligand>
        <name>FAD</name>
        <dbReference type="ChEBI" id="CHEBI:57692"/>
    </ligand>
</feature>
<protein>
    <recommendedName>
        <fullName evidence="8">FAD dependent oxidoreductase domain-containing protein</fullName>
    </recommendedName>
</protein>
<dbReference type="STRING" id="5786.F0ZDT7"/>
<keyword evidence="5" id="KW-0560">Oxidoreductase</keyword>
<evidence type="ECO:0000256" key="4">
    <source>
        <dbReference type="ARBA" id="ARBA00022827"/>
    </source>
</evidence>
<accession>F0ZDT7</accession>
<dbReference type="RefSeq" id="XP_003285582.1">
    <property type="nucleotide sequence ID" value="XM_003285534.1"/>
</dbReference>
<feature type="binding site" evidence="6">
    <location>
        <position position="222"/>
    </location>
    <ligand>
        <name>D-dopa</name>
        <dbReference type="ChEBI" id="CHEBI:149689"/>
    </ligand>
</feature>
<proteinExistence type="inferred from homology"/>
<reference evidence="10" key="1">
    <citation type="journal article" date="2011" name="Genome Biol.">
        <title>Comparative genomics of the social amoebae Dictyostelium discoideum and Dictyostelium purpureum.</title>
        <authorList>
            <consortium name="US DOE Joint Genome Institute (JGI-PGF)"/>
            <person name="Sucgang R."/>
            <person name="Kuo A."/>
            <person name="Tian X."/>
            <person name="Salerno W."/>
            <person name="Parikh A."/>
            <person name="Feasley C.L."/>
            <person name="Dalin E."/>
            <person name="Tu H."/>
            <person name="Huang E."/>
            <person name="Barry K."/>
            <person name="Lindquist E."/>
            <person name="Shapiro H."/>
            <person name="Bruce D."/>
            <person name="Schmutz J."/>
            <person name="Salamov A."/>
            <person name="Fey P."/>
            <person name="Gaudet P."/>
            <person name="Anjard C."/>
            <person name="Babu M.M."/>
            <person name="Basu S."/>
            <person name="Bushmanova Y."/>
            <person name="van der Wel H."/>
            <person name="Katoh-Kurasawa M."/>
            <person name="Dinh C."/>
            <person name="Coutinho P.M."/>
            <person name="Saito T."/>
            <person name="Elias M."/>
            <person name="Schaap P."/>
            <person name="Kay R.R."/>
            <person name="Henrissat B."/>
            <person name="Eichinger L."/>
            <person name="Rivero F."/>
            <person name="Putnam N.H."/>
            <person name="West C.M."/>
            <person name="Loomis W.F."/>
            <person name="Chisholm R.L."/>
            <person name="Shaulsky G."/>
            <person name="Strassmann J.E."/>
            <person name="Queller D.C."/>
            <person name="Kuspa A."/>
            <person name="Grigoriev I.V."/>
        </authorList>
    </citation>
    <scope>NUCLEOTIDE SEQUENCE [LARGE SCALE GENOMIC DNA]</scope>
    <source>
        <strain evidence="10">QSDP1</strain>
    </source>
</reference>
<name>F0ZDT7_DICPU</name>
<evidence type="ECO:0000313" key="10">
    <source>
        <dbReference type="Proteomes" id="UP000001064"/>
    </source>
</evidence>
<feature type="binding site" evidence="6">
    <location>
        <position position="279"/>
    </location>
    <ligand>
        <name>D-dopa</name>
        <dbReference type="ChEBI" id="CHEBI:149689"/>
    </ligand>
</feature>
<dbReference type="AlphaFoldDB" id="F0ZDT7"/>
<dbReference type="Gene3D" id="3.40.50.720">
    <property type="entry name" value="NAD(P)-binding Rossmann-like Domain"/>
    <property type="match status" value="1"/>
</dbReference>
<keyword evidence="7" id="KW-0472">Membrane</keyword>
<dbReference type="EMBL" id="GL870988">
    <property type="protein sequence ID" value="EGC37922.1"/>
    <property type="molecule type" value="Genomic_DNA"/>
</dbReference>
<comment type="similarity">
    <text evidence="2">Belongs to the DAMOX/DASOX family.</text>
</comment>
<dbReference type="GO" id="GO:0019478">
    <property type="term" value="P:D-amino acid catabolic process"/>
    <property type="evidence" value="ECO:0000318"/>
    <property type="project" value="GO_Central"/>
</dbReference>
<evidence type="ECO:0000256" key="6">
    <source>
        <dbReference type="PIRSR" id="PIRSR000189-1"/>
    </source>
</evidence>
<feature type="binding site" evidence="6">
    <location>
        <begin position="306"/>
        <end position="311"/>
    </location>
    <ligand>
        <name>FAD</name>
        <dbReference type="ChEBI" id="CHEBI:57692"/>
    </ligand>
</feature>
<evidence type="ECO:0000256" key="1">
    <source>
        <dbReference type="ARBA" id="ARBA00001974"/>
    </source>
</evidence>
<dbReference type="GO" id="GO:0003884">
    <property type="term" value="F:D-amino-acid oxidase activity"/>
    <property type="evidence" value="ECO:0000318"/>
    <property type="project" value="GO_Central"/>
</dbReference>
<keyword evidence="3" id="KW-0285">Flavoprotein</keyword>
<feature type="binding site" evidence="6">
    <location>
        <begin position="48"/>
        <end position="49"/>
    </location>
    <ligand>
        <name>FAD</name>
        <dbReference type="ChEBI" id="CHEBI:57692"/>
    </ligand>
</feature>
<dbReference type="InterPro" id="IPR006181">
    <property type="entry name" value="D-amino_acid_oxidase_CS"/>
</dbReference>
<evidence type="ECO:0000313" key="9">
    <source>
        <dbReference type="EMBL" id="EGC37922.1"/>
    </source>
</evidence>
<feature type="binding site" evidence="6">
    <location>
        <position position="182"/>
    </location>
    <ligand>
        <name>FAD</name>
        <dbReference type="ChEBI" id="CHEBI:57692"/>
    </ligand>
</feature>
<organism evidence="9 10">
    <name type="scientific">Dictyostelium purpureum</name>
    <name type="common">Slime mold</name>
    <dbReference type="NCBI Taxonomy" id="5786"/>
    <lineage>
        <taxon>Eukaryota</taxon>
        <taxon>Amoebozoa</taxon>
        <taxon>Evosea</taxon>
        <taxon>Eumycetozoa</taxon>
        <taxon>Dictyostelia</taxon>
        <taxon>Dictyosteliales</taxon>
        <taxon>Dictyosteliaceae</taxon>
        <taxon>Dictyostelium</taxon>
    </lineage>
</organism>
<feature type="binding site" evidence="6">
    <location>
        <position position="165"/>
    </location>
    <ligand>
        <name>FAD</name>
        <dbReference type="ChEBI" id="CHEBI:57692"/>
    </ligand>
</feature>
<feature type="domain" description="FAD dependent oxidoreductase" evidence="8">
    <location>
        <begin position="11"/>
        <end position="318"/>
    </location>
</feature>
<dbReference type="OMA" id="DLWELQP"/>
<dbReference type="eggNOG" id="KOG3923">
    <property type="taxonomic scope" value="Eukaryota"/>
</dbReference>
<evidence type="ECO:0000256" key="2">
    <source>
        <dbReference type="ARBA" id="ARBA00006730"/>
    </source>
</evidence>
<dbReference type="InterPro" id="IPR023209">
    <property type="entry name" value="DAO"/>
</dbReference>
<sequence length="346" mass="39414">MSLNKVNSKTDILIIGCGCIGLSTGIVLLKTGKYNVQIWSRDLPPNTTSNKAAALWYPFLCNPPDLVGKWSAETMQYFKDHIIGDPKSGTLIKKVNEIFRREHKEDPEWRPYVQSFRRARKDELPEGYVDGFAVDDGFVMDTDMYMDYLVQTFKSLGGSIEQREVEDIREAFVHYDTVINCTGLGSRELFKDKLIYPSRGQIIVIKNSSERSIMDEEDHIAYVIPRISNTVLGGTNQEHDYNTEPTKQDTEEILKRVAMISPRFAKNRIEIQDVKVGLRPSRHEIRLENEFFEGGSKLVVHNYGHGGSGFTVSWGCALEALRVMEAGIPNLLFYKKQQQPKPQSKL</sequence>
<dbReference type="GeneID" id="10503178"/>
<dbReference type="InParanoid" id="F0ZDT7"/>
<dbReference type="VEuPathDB" id="AmoebaDB:DICPUDRAFT_91530"/>
<dbReference type="Proteomes" id="UP000001064">
    <property type="component" value="Unassembled WGS sequence"/>
</dbReference>
<evidence type="ECO:0000259" key="8">
    <source>
        <dbReference type="Pfam" id="PF01266"/>
    </source>
</evidence>
<dbReference type="PANTHER" id="PTHR11530">
    <property type="entry name" value="D-AMINO ACID OXIDASE"/>
    <property type="match status" value="1"/>
</dbReference>
<feature type="transmembrane region" description="Helical" evidence="7">
    <location>
        <begin position="12"/>
        <end position="29"/>
    </location>
</feature>
<evidence type="ECO:0000256" key="5">
    <source>
        <dbReference type="ARBA" id="ARBA00023002"/>
    </source>
</evidence>